<accession>A0A4P9XN80</accession>
<dbReference type="OrthoDB" id="205166at2759"/>
<dbReference type="GO" id="GO:0000445">
    <property type="term" value="C:THO complex part of transcription export complex"/>
    <property type="evidence" value="ECO:0007669"/>
    <property type="project" value="InterPro"/>
</dbReference>
<reference evidence="6" key="1">
    <citation type="journal article" date="2018" name="Nat. Microbiol.">
        <title>Leveraging single-cell genomics to expand the fungal tree of life.</title>
        <authorList>
            <person name="Ahrendt S.R."/>
            <person name="Quandt C.A."/>
            <person name="Ciobanu D."/>
            <person name="Clum A."/>
            <person name="Salamov A."/>
            <person name="Andreopoulos B."/>
            <person name="Cheng J.F."/>
            <person name="Woyke T."/>
            <person name="Pelin A."/>
            <person name="Henrissat B."/>
            <person name="Reynolds N.K."/>
            <person name="Benny G.L."/>
            <person name="Smith M.E."/>
            <person name="James T.Y."/>
            <person name="Grigoriev I.V."/>
        </authorList>
    </citation>
    <scope>NUCLEOTIDE SEQUENCE [LARGE SCALE GENOMIC DNA]</scope>
    <source>
        <strain evidence="6">RSA 1356</strain>
    </source>
</reference>
<feature type="coiled-coil region" evidence="3">
    <location>
        <begin position="103"/>
        <end position="170"/>
    </location>
</feature>
<keyword evidence="6" id="KW-1185">Reference proteome</keyword>
<evidence type="ECO:0000256" key="4">
    <source>
        <dbReference type="SAM" id="MobiDB-lite"/>
    </source>
</evidence>
<dbReference type="AlphaFoldDB" id="A0A4P9XN80"/>
<dbReference type="InterPro" id="IPR008501">
    <property type="entry name" value="THOC7/Mft1"/>
</dbReference>
<sequence>MATIDPAIVLNRLVADERLLRRLLKHYLEFDKLTQQTAGSVDHEMQSKDPAIRQQQIHACYLQLICELEQFRLFAARQRLQHEANVEEGQRYGQDVINIAQNTHEVGEQVEKLKEQLEEARRERERKLEYDRLAAEINKLPTRAASHRSITQLQEEIRELGNNQTKHEDRVELRRTHMRQVLEAIAAMTAAIQAETDEDPRIDAAALEMADADAEAEAKPETLQSREQPQERENGGDEGRPSTTRALAPSALRENDISANVSEPTSAGDDDEEEGELPEEGATSVAMMEVDEKSSAA</sequence>
<evidence type="ECO:0000256" key="3">
    <source>
        <dbReference type="SAM" id="Coils"/>
    </source>
</evidence>
<dbReference type="Pfam" id="PF05615">
    <property type="entry name" value="THOC7"/>
    <property type="match status" value="1"/>
</dbReference>
<proteinExistence type="predicted"/>
<comment type="subcellular location">
    <subcellularLocation>
        <location evidence="1">Nucleus</location>
    </subcellularLocation>
</comment>
<evidence type="ECO:0000256" key="1">
    <source>
        <dbReference type="ARBA" id="ARBA00004123"/>
    </source>
</evidence>
<feature type="region of interest" description="Disordered" evidence="4">
    <location>
        <begin position="210"/>
        <end position="297"/>
    </location>
</feature>
<keyword evidence="3" id="KW-0175">Coiled coil</keyword>
<name>A0A4P9XN80_9FUNG</name>
<dbReference type="EMBL" id="KZ992728">
    <property type="protein sequence ID" value="RKP07376.1"/>
    <property type="molecule type" value="Genomic_DNA"/>
</dbReference>
<dbReference type="GO" id="GO:0006397">
    <property type="term" value="P:mRNA processing"/>
    <property type="evidence" value="ECO:0007669"/>
    <property type="project" value="InterPro"/>
</dbReference>
<evidence type="ECO:0000313" key="5">
    <source>
        <dbReference type="EMBL" id="RKP07376.1"/>
    </source>
</evidence>
<feature type="compositionally biased region" description="Basic and acidic residues" evidence="4">
    <location>
        <begin position="228"/>
        <end position="240"/>
    </location>
</feature>
<organism evidence="5 6">
    <name type="scientific">Thamnocephalis sphaerospora</name>
    <dbReference type="NCBI Taxonomy" id="78915"/>
    <lineage>
        <taxon>Eukaryota</taxon>
        <taxon>Fungi</taxon>
        <taxon>Fungi incertae sedis</taxon>
        <taxon>Zoopagomycota</taxon>
        <taxon>Zoopagomycotina</taxon>
        <taxon>Zoopagomycetes</taxon>
        <taxon>Zoopagales</taxon>
        <taxon>Sigmoideomycetaceae</taxon>
        <taxon>Thamnocephalis</taxon>
    </lineage>
</organism>
<feature type="compositionally biased region" description="Acidic residues" evidence="4">
    <location>
        <begin position="268"/>
        <end position="279"/>
    </location>
</feature>
<protein>
    <submittedName>
        <fullName evidence="5">Tho complex subunit 7-domain-containing protein</fullName>
    </submittedName>
</protein>
<gene>
    <name evidence="5" type="ORF">THASP1DRAFT_30801</name>
</gene>
<keyword evidence="2" id="KW-0539">Nucleus</keyword>
<evidence type="ECO:0000256" key="2">
    <source>
        <dbReference type="ARBA" id="ARBA00023242"/>
    </source>
</evidence>
<dbReference type="Proteomes" id="UP000271241">
    <property type="component" value="Unassembled WGS sequence"/>
</dbReference>
<evidence type="ECO:0000313" key="6">
    <source>
        <dbReference type="Proteomes" id="UP000271241"/>
    </source>
</evidence>
<dbReference type="STRING" id="78915.A0A4P9XN80"/>